<proteinExistence type="predicted"/>
<organism evidence="2 3">
    <name type="scientific">Zizania palustris</name>
    <name type="common">Northern wild rice</name>
    <dbReference type="NCBI Taxonomy" id="103762"/>
    <lineage>
        <taxon>Eukaryota</taxon>
        <taxon>Viridiplantae</taxon>
        <taxon>Streptophyta</taxon>
        <taxon>Embryophyta</taxon>
        <taxon>Tracheophyta</taxon>
        <taxon>Spermatophyta</taxon>
        <taxon>Magnoliopsida</taxon>
        <taxon>Liliopsida</taxon>
        <taxon>Poales</taxon>
        <taxon>Poaceae</taxon>
        <taxon>BOP clade</taxon>
        <taxon>Oryzoideae</taxon>
        <taxon>Oryzeae</taxon>
        <taxon>Zizaniinae</taxon>
        <taxon>Zizania</taxon>
    </lineage>
</organism>
<sequence length="82" mass="8569">MSSSRVQVRSAPLAARAVVAMHWTYCLPLVVAVVVLVVSSVWVPLAAAGDPQATLLNLGCSQYNATPTGVFLAVLNSTFVVL</sequence>
<keyword evidence="1" id="KW-0472">Membrane</keyword>
<keyword evidence="1" id="KW-1133">Transmembrane helix</keyword>
<protein>
    <submittedName>
        <fullName evidence="2">Uncharacterized protein</fullName>
    </submittedName>
</protein>
<comment type="caution">
    <text evidence="2">The sequence shown here is derived from an EMBL/GenBank/DDBJ whole genome shotgun (WGS) entry which is preliminary data.</text>
</comment>
<evidence type="ECO:0000256" key="1">
    <source>
        <dbReference type="SAM" id="Phobius"/>
    </source>
</evidence>
<gene>
    <name evidence="2" type="ORF">GUJ93_ZPchr0015g6706</name>
</gene>
<dbReference type="OrthoDB" id="4062651at2759"/>
<dbReference type="Proteomes" id="UP000729402">
    <property type="component" value="Unassembled WGS sequence"/>
</dbReference>
<keyword evidence="1" id="KW-0812">Transmembrane</keyword>
<feature type="transmembrane region" description="Helical" evidence="1">
    <location>
        <begin position="20"/>
        <end position="43"/>
    </location>
</feature>
<reference evidence="2" key="1">
    <citation type="journal article" date="2021" name="bioRxiv">
        <title>Whole Genome Assembly and Annotation of Northern Wild Rice, Zizania palustris L., Supports a Whole Genome Duplication in the Zizania Genus.</title>
        <authorList>
            <person name="Haas M."/>
            <person name="Kono T."/>
            <person name="Macchietto M."/>
            <person name="Millas R."/>
            <person name="McGilp L."/>
            <person name="Shao M."/>
            <person name="Duquette J."/>
            <person name="Hirsch C.N."/>
            <person name="Kimball J."/>
        </authorList>
    </citation>
    <scope>NUCLEOTIDE SEQUENCE</scope>
    <source>
        <tissue evidence="2">Fresh leaf tissue</tissue>
    </source>
</reference>
<reference evidence="2" key="2">
    <citation type="submission" date="2021-02" db="EMBL/GenBank/DDBJ databases">
        <authorList>
            <person name="Kimball J.A."/>
            <person name="Haas M.W."/>
            <person name="Macchietto M."/>
            <person name="Kono T."/>
            <person name="Duquette J."/>
            <person name="Shao M."/>
        </authorList>
    </citation>
    <scope>NUCLEOTIDE SEQUENCE</scope>
    <source>
        <tissue evidence="2">Fresh leaf tissue</tissue>
    </source>
</reference>
<keyword evidence="3" id="KW-1185">Reference proteome</keyword>
<dbReference type="AlphaFoldDB" id="A0A8J5T924"/>
<evidence type="ECO:0000313" key="3">
    <source>
        <dbReference type="Proteomes" id="UP000729402"/>
    </source>
</evidence>
<dbReference type="EMBL" id="JAAALK010000085">
    <property type="protein sequence ID" value="KAG8083412.1"/>
    <property type="molecule type" value="Genomic_DNA"/>
</dbReference>
<evidence type="ECO:0000313" key="2">
    <source>
        <dbReference type="EMBL" id="KAG8083412.1"/>
    </source>
</evidence>
<name>A0A8J5T924_ZIZPA</name>
<accession>A0A8J5T924</accession>